<evidence type="ECO:0000313" key="5">
    <source>
        <dbReference type="EMBL" id="WIX78909.1"/>
    </source>
</evidence>
<dbReference type="InterPro" id="IPR001845">
    <property type="entry name" value="HTH_ArsR_DNA-bd_dom"/>
</dbReference>
<evidence type="ECO:0000256" key="3">
    <source>
        <dbReference type="ARBA" id="ARBA00023163"/>
    </source>
</evidence>
<keyword evidence="6" id="KW-1185">Reference proteome</keyword>
<dbReference type="InterPro" id="IPR011991">
    <property type="entry name" value="ArsR-like_HTH"/>
</dbReference>
<organism evidence="5 6">
    <name type="scientific">Amycolatopsis carbonis</name>
    <dbReference type="NCBI Taxonomy" id="715471"/>
    <lineage>
        <taxon>Bacteria</taxon>
        <taxon>Bacillati</taxon>
        <taxon>Actinomycetota</taxon>
        <taxon>Actinomycetes</taxon>
        <taxon>Pseudonocardiales</taxon>
        <taxon>Pseudonocardiaceae</taxon>
        <taxon>Amycolatopsis</taxon>
    </lineage>
</organism>
<dbReference type="PANTHER" id="PTHR33154:SF15">
    <property type="entry name" value="REGULATORY PROTEIN ARSR"/>
    <property type="match status" value="1"/>
</dbReference>
<dbReference type="InterPro" id="IPR036390">
    <property type="entry name" value="WH_DNA-bd_sf"/>
</dbReference>
<dbReference type="Gene3D" id="1.10.10.10">
    <property type="entry name" value="Winged helix-like DNA-binding domain superfamily/Winged helix DNA-binding domain"/>
    <property type="match status" value="1"/>
</dbReference>
<dbReference type="GO" id="GO:0003700">
    <property type="term" value="F:DNA-binding transcription factor activity"/>
    <property type="evidence" value="ECO:0007669"/>
    <property type="project" value="InterPro"/>
</dbReference>
<dbReference type="InterPro" id="IPR051081">
    <property type="entry name" value="HTH_MetalResp_TranReg"/>
</dbReference>
<proteinExistence type="predicted"/>
<reference evidence="5 6" key="1">
    <citation type="submission" date="2023-06" db="EMBL/GenBank/DDBJ databases">
        <authorList>
            <person name="Oyuntsetseg B."/>
            <person name="Kim S.B."/>
        </authorList>
    </citation>
    <scope>NUCLEOTIDE SEQUENCE [LARGE SCALE GENOMIC DNA]</scope>
    <source>
        <strain evidence="5 6">2-15</strain>
    </source>
</reference>
<accession>A0A9Y2MXD1</accession>
<dbReference type="SMART" id="SM00418">
    <property type="entry name" value="HTH_ARSR"/>
    <property type="match status" value="1"/>
</dbReference>
<name>A0A9Y2MXD1_9PSEU</name>
<gene>
    <name evidence="5" type="ORF">QRX50_47570</name>
</gene>
<evidence type="ECO:0000256" key="1">
    <source>
        <dbReference type="ARBA" id="ARBA00023015"/>
    </source>
</evidence>
<keyword evidence="2" id="KW-0238">DNA-binding</keyword>
<dbReference type="Pfam" id="PF12840">
    <property type="entry name" value="HTH_20"/>
    <property type="match status" value="1"/>
</dbReference>
<keyword evidence="1" id="KW-0805">Transcription regulation</keyword>
<dbReference type="AlphaFoldDB" id="A0A9Y2MXD1"/>
<dbReference type="Proteomes" id="UP001236014">
    <property type="component" value="Chromosome"/>
</dbReference>
<dbReference type="SUPFAM" id="SSF46785">
    <property type="entry name" value="Winged helix' DNA-binding domain"/>
    <property type="match status" value="1"/>
</dbReference>
<dbReference type="GO" id="GO:0003677">
    <property type="term" value="F:DNA binding"/>
    <property type="evidence" value="ECO:0007669"/>
    <property type="project" value="UniProtKB-KW"/>
</dbReference>
<protein>
    <submittedName>
        <fullName evidence="5">Helix-turn-helix domain-containing protein</fullName>
    </submittedName>
</protein>
<dbReference type="CDD" id="cd00090">
    <property type="entry name" value="HTH_ARSR"/>
    <property type="match status" value="1"/>
</dbReference>
<feature type="domain" description="HTH arsR-type" evidence="4">
    <location>
        <begin position="14"/>
        <end position="109"/>
    </location>
</feature>
<sequence length="199" mass="22529">MSSADRTERILDARTLRALAHPLRMRLLDLLEQDGPATATGLGKRVGESSGTTSWHLRQLADAGLVTEDPDRGSKRERWWKAAQDYTTIRTGDFVRDPELAGPISTVLHQLVVQRHQEEAQFVAQLPRWLDRWEHNATMTSEHLSLTPEETRRMSDEIIAVVDRYRRPSRPGDDAVVAHWAAFPRTAHPEEPTDTLGTP</sequence>
<dbReference type="InterPro" id="IPR036388">
    <property type="entry name" value="WH-like_DNA-bd_sf"/>
</dbReference>
<dbReference type="KEGG" id="acab:QRX50_47570"/>
<dbReference type="EMBL" id="CP127294">
    <property type="protein sequence ID" value="WIX78909.1"/>
    <property type="molecule type" value="Genomic_DNA"/>
</dbReference>
<evidence type="ECO:0000259" key="4">
    <source>
        <dbReference type="SMART" id="SM00418"/>
    </source>
</evidence>
<keyword evidence="3" id="KW-0804">Transcription</keyword>
<evidence type="ECO:0000256" key="2">
    <source>
        <dbReference type="ARBA" id="ARBA00023125"/>
    </source>
</evidence>
<evidence type="ECO:0000313" key="6">
    <source>
        <dbReference type="Proteomes" id="UP001236014"/>
    </source>
</evidence>
<dbReference type="RefSeq" id="WP_285969610.1">
    <property type="nucleotide sequence ID" value="NZ_CP127294.1"/>
</dbReference>
<dbReference type="PANTHER" id="PTHR33154">
    <property type="entry name" value="TRANSCRIPTIONAL REGULATOR, ARSR FAMILY"/>
    <property type="match status" value="1"/>
</dbReference>